<keyword evidence="3" id="KW-1185">Reference proteome</keyword>
<organism evidence="2 3">
    <name type="scientific">Gigaspora rosea</name>
    <dbReference type="NCBI Taxonomy" id="44941"/>
    <lineage>
        <taxon>Eukaryota</taxon>
        <taxon>Fungi</taxon>
        <taxon>Fungi incertae sedis</taxon>
        <taxon>Mucoromycota</taxon>
        <taxon>Glomeromycotina</taxon>
        <taxon>Glomeromycetes</taxon>
        <taxon>Diversisporales</taxon>
        <taxon>Gigasporaceae</taxon>
        <taxon>Gigaspora</taxon>
    </lineage>
</organism>
<evidence type="ECO:0000256" key="1">
    <source>
        <dbReference type="SAM" id="MobiDB-lite"/>
    </source>
</evidence>
<feature type="region of interest" description="Disordered" evidence="1">
    <location>
        <begin position="387"/>
        <end position="406"/>
    </location>
</feature>
<dbReference type="EMBL" id="QKWP01000591">
    <property type="protein sequence ID" value="RIB17665.1"/>
    <property type="molecule type" value="Genomic_DNA"/>
</dbReference>
<evidence type="ECO:0000313" key="2">
    <source>
        <dbReference type="EMBL" id="RIB17665.1"/>
    </source>
</evidence>
<protein>
    <submittedName>
        <fullName evidence="2">Uncharacterized protein</fullName>
    </submittedName>
</protein>
<reference evidence="2 3" key="1">
    <citation type="submission" date="2018-06" db="EMBL/GenBank/DDBJ databases">
        <title>Comparative genomics reveals the genomic features of Rhizophagus irregularis, R. cerebriforme, R. diaphanum and Gigaspora rosea, and their symbiotic lifestyle signature.</title>
        <authorList>
            <person name="Morin E."/>
            <person name="San Clemente H."/>
            <person name="Chen E.C.H."/>
            <person name="De La Providencia I."/>
            <person name="Hainaut M."/>
            <person name="Kuo A."/>
            <person name="Kohler A."/>
            <person name="Murat C."/>
            <person name="Tang N."/>
            <person name="Roy S."/>
            <person name="Loubradou J."/>
            <person name="Henrissat B."/>
            <person name="Grigoriev I.V."/>
            <person name="Corradi N."/>
            <person name="Roux C."/>
            <person name="Martin F.M."/>
        </authorList>
    </citation>
    <scope>NUCLEOTIDE SEQUENCE [LARGE SCALE GENOMIC DNA]</scope>
    <source>
        <strain evidence="2 3">DAOM 194757</strain>
    </source>
</reference>
<evidence type="ECO:0000313" key="3">
    <source>
        <dbReference type="Proteomes" id="UP000266673"/>
    </source>
</evidence>
<dbReference type="AlphaFoldDB" id="A0A397V5G5"/>
<gene>
    <name evidence="2" type="ORF">C2G38_2186720</name>
</gene>
<dbReference type="Proteomes" id="UP000266673">
    <property type="component" value="Unassembled WGS sequence"/>
</dbReference>
<comment type="caution">
    <text evidence="2">The sequence shown here is derived from an EMBL/GenBank/DDBJ whole genome shotgun (WGS) entry which is preliminary data.</text>
</comment>
<sequence>MKKNIQSKKNLETIKPVSNNNTEESTFASYIEILTKALYQIQRIEGANLELDLVKFEHMIEATNPQLKGFFNYLMNAIIPKECSAYNLEVGLYLMASGVTWEAINTMSTLGYSVCAKTVEKYRKQIKKKHSTKIENHFIENKNLFHVYNIDDYHAIYENHRPDTVSTSTANHFATCVAKLVIEHFSVQLTFNGVSVHNPENVEARIRANTSKNATAENIIKQAYVIIDHDPVFKDTYCKTRQYLYNATTLDFLYEKWLFSITIFSRTTNKTFTKKTPAKASAKKTSTKEKKKTPEIYQLATLKEEVDLRYLPMAYSTSHSLHPELCDCCGLPLSDDNSMVYVCGHSYHDACYNKKCKYCEEYYKREIFENVNSFLKQIEKGENKLMKEDLDDNENDVEEGADEVSEKIEEALDTSSRLVAEIYKIENW</sequence>
<accession>A0A397V5G5</accession>
<proteinExistence type="predicted"/>
<feature type="compositionally biased region" description="Acidic residues" evidence="1">
    <location>
        <begin position="389"/>
        <end position="403"/>
    </location>
</feature>
<dbReference type="OrthoDB" id="2426897at2759"/>
<name>A0A397V5G5_9GLOM</name>